<evidence type="ECO:0000256" key="2">
    <source>
        <dbReference type="ARBA" id="ARBA00022692"/>
    </source>
</evidence>
<dbReference type="PANTHER" id="PTHR42718:SF39">
    <property type="entry name" value="ACTINORHODIN TRANSPORTER-RELATED"/>
    <property type="match status" value="1"/>
</dbReference>
<feature type="transmembrane region" description="Helical" evidence="5">
    <location>
        <begin position="356"/>
        <end position="382"/>
    </location>
</feature>
<protein>
    <submittedName>
        <fullName evidence="7">Putative MFS family arabinose efflux permease</fullName>
    </submittedName>
</protein>
<dbReference type="PANTHER" id="PTHR42718">
    <property type="entry name" value="MAJOR FACILITATOR SUPERFAMILY MULTIDRUG TRANSPORTER MFSC"/>
    <property type="match status" value="1"/>
</dbReference>
<feature type="transmembrane region" description="Helical" evidence="5">
    <location>
        <begin position="329"/>
        <end position="350"/>
    </location>
</feature>
<dbReference type="InterPro" id="IPR036259">
    <property type="entry name" value="MFS_trans_sf"/>
</dbReference>
<dbReference type="Proteomes" id="UP000239494">
    <property type="component" value="Unassembled WGS sequence"/>
</dbReference>
<comment type="subcellular location">
    <subcellularLocation>
        <location evidence="1">Cell membrane</location>
        <topology evidence="1">Multi-pass membrane protein</topology>
    </subcellularLocation>
</comment>
<dbReference type="Gene3D" id="1.20.1250.20">
    <property type="entry name" value="MFS general substrate transporter like domains"/>
    <property type="match status" value="1"/>
</dbReference>
<evidence type="ECO:0000256" key="1">
    <source>
        <dbReference type="ARBA" id="ARBA00004651"/>
    </source>
</evidence>
<evidence type="ECO:0000256" key="3">
    <source>
        <dbReference type="ARBA" id="ARBA00022989"/>
    </source>
</evidence>
<organism evidence="7 8">
    <name type="scientific">Umezawaea tangerina</name>
    <dbReference type="NCBI Taxonomy" id="84725"/>
    <lineage>
        <taxon>Bacteria</taxon>
        <taxon>Bacillati</taxon>
        <taxon>Actinomycetota</taxon>
        <taxon>Actinomycetes</taxon>
        <taxon>Pseudonocardiales</taxon>
        <taxon>Pseudonocardiaceae</taxon>
        <taxon>Umezawaea</taxon>
    </lineage>
</organism>
<feature type="transmembrane region" description="Helical" evidence="5">
    <location>
        <begin position="76"/>
        <end position="98"/>
    </location>
</feature>
<keyword evidence="2 5" id="KW-0812">Transmembrane</keyword>
<feature type="transmembrane region" description="Helical" evidence="5">
    <location>
        <begin position="133"/>
        <end position="159"/>
    </location>
</feature>
<evidence type="ECO:0000313" key="7">
    <source>
        <dbReference type="EMBL" id="PRY39758.1"/>
    </source>
</evidence>
<name>A0A2T0T256_9PSEU</name>
<keyword evidence="4 5" id="KW-0472">Membrane</keyword>
<feature type="transmembrane region" description="Helical" evidence="5">
    <location>
        <begin position="302"/>
        <end position="322"/>
    </location>
</feature>
<keyword evidence="3 5" id="KW-1133">Transmembrane helix</keyword>
<feature type="transmembrane region" description="Helical" evidence="5">
    <location>
        <begin position="424"/>
        <end position="445"/>
    </location>
</feature>
<dbReference type="EMBL" id="PVTF01000007">
    <property type="protein sequence ID" value="PRY39758.1"/>
    <property type="molecule type" value="Genomic_DNA"/>
</dbReference>
<feature type="transmembrane region" description="Helical" evidence="5">
    <location>
        <begin position="44"/>
        <end position="64"/>
    </location>
</feature>
<accession>A0A2T0T256</accession>
<evidence type="ECO:0000259" key="6">
    <source>
        <dbReference type="PROSITE" id="PS50850"/>
    </source>
</evidence>
<dbReference type="RefSeq" id="WP_245886928.1">
    <property type="nucleotide sequence ID" value="NZ_PVTF01000007.1"/>
</dbReference>
<dbReference type="GO" id="GO:0022857">
    <property type="term" value="F:transmembrane transporter activity"/>
    <property type="evidence" value="ECO:0007669"/>
    <property type="project" value="InterPro"/>
</dbReference>
<gene>
    <name evidence="7" type="ORF">CLV43_107345</name>
</gene>
<dbReference type="CDD" id="cd17321">
    <property type="entry name" value="MFS_MMR_MDR_like"/>
    <property type="match status" value="1"/>
</dbReference>
<dbReference type="AlphaFoldDB" id="A0A2T0T256"/>
<evidence type="ECO:0000313" key="8">
    <source>
        <dbReference type="Proteomes" id="UP000239494"/>
    </source>
</evidence>
<dbReference type="GO" id="GO:0005886">
    <property type="term" value="C:plasma membrane"/>
    <property type="evidence" value="ECO:0007669"/>
    <property type="project" value="UniProtKB-SubCell"/>
</dbReference>
<comment type="caution">
    <text evidence="7">The sequence shown here is derived from an EMBL/GenBank/DDBJ whole genome shotgun (WGS) entry which is preliminary data.</text>
</comment>
<feature type="transmembrane region" description="Helical" evidence="5">
    <location>
        <begin position="268"/>
        <end position="290"/>
    </location>
</feature>
<dbReference type="InterPro" id="IPR020846">
    <property type="entry name" value="MFS_dom"/>
</dbReference>
<dbReference type="PROSITE" id="PS50850">
    <property type="entry name" value="MFS"/>
    <property type="match status" value="1"/>
</dbReference>
<feature type="transmembrane region" description="Helical" evidence="5">
    <location>
        <begin position="165"/>
        <end position="186"/>
    </location>
</feature>
<keyword evidence="8" id="KW-1185">Reference proteome</keyword>
<sequence>MSAHHPRLLLPIVLSGTFVQLFSVTVMQVAVPDVQRDLATGSGTGQLVLAGYTLTYACSLVVSARLGDRYGYRGMFVLGMALFTLASLGSAFAPSAWLLVAGRLAQGVGSGLMAPQTLSLIRSSVPPDRRAAALSAFGATMAAASMAGPVLGGVLIQFAPLGLGWRAAMLLTVPVGLAALALSPVLPASRGGADGDRVDPVGATLSLLGLGLLVLPLTVGRDAGWPPWTWASLVVAVVLLVGFALSQRRVPHPLVHPSTMSDPATRRGLGMVLVFNAGVPSFSLLLATHLQVAEGASPLRTGLTATPYAVGALVGSGMSAALSARFGRWALGGSSATLGLVCLAVAATIHEPALRWVLWLALGAGGFAFGAFTSSAFTRIIAEARPEAATSVSGLLPTAQQLGGTVGVTFAGMAYAVPASPGTALWHAMTYEVVVFALAALLAVVRAPRAADTSTARARTPSVPL</sequence>
<proteinExistence type="predicted"/>
<reference evidence="7 8" key="1">
    <citation type="submission" date="2018-03" db="EMBL/GenBank/DDBJ databases">
        <title>Genomic Encyclopedia of Archaeal and Bacterial Type Strains, Phase II (KMG-II): from individual species to whole genera.</title>
        <authorList>
            <person name="Goeker M."/>
        </authorList>
    </citation>
    <scope>NUCLEOTIDE SEQUENCE [LARGE SCALE GENOMIC DNA]</scope>
    <source>
        <strain evidence="7 8">DSM 44720</strain>
    </source>
</reference>
<feature type="transmembrane region" description="Helical" evidence="5">
    <location>
        <begin position="394"/>
        <end position="418"/>
    </location>
</feature>
<feature type="transmembrane region" description="Helical" evidence="5">
    <location>
        <begin position="228"/>
        <end position="247"/>
    </location>
</feature>
<dbReference type="InterPro" id="IPR011701">
    <property type="entry name" value="MFS"/>
</dbReference>
<feature type="domain" description="Major facilitator superfamily (MFS) profile" evidence="6">
    <location>
        <begin position="9"/>
        <end position="451"/>
    </location>
</feature>
<dbReference type="Pfam" id="PF07690">
    <property type="entry name" value="MFS_1"/>
    <property type="match status" value="2"/>
</dbReference>
<evidence type="ECO:0000256" key="5">
    <source>
        <dbReference type="SAM" id="Phobius"/>
    </source>
</evidence>
<dbReference type="SUPFAM" id="SSF103473">
    <property type="entry name" value="MFS general substrate transporter"/>
    <property type="match status" value="1"/>
</dbReference>
<dbReference type="Gene3D" id="1.20.1720.10">
    <property type="entry name" value="Multidrug resistance protein D"/>
    <property type="match status" value="1"/>
</dbReference>
<evidence type="ECO:0000256" key="4">
    <source>
        <dbReference type="ARBA" id="ARBA00023136"/>
    </source>
</evidence>